<geneLocation type="plasmid" evidence="2 3">
    <name>pAMEDUM8_300</name>
</geneLocation>
<dbReference type="EMBL" id="CP013929">
    <property type="protein sequence ID" value="AMJ80800.1"/>
    <property type="molecule type" value="Genomic_DNA"/>
</dbReference>
<proteinExistence type="predicted"/>
<sequence length="179" mass="19652">MDYSNFINVFHSIAEQIPGLYRALIVISAITGVLLTNSGIQAISSSNKAHQQPKAGSYFKVFFGPLMFSLGALLEMGTYTIFRTQTNPIVLMSYTPQSGDDTTVVLYAVRFYITFIGFLLMARATYVGAIGADTKRENWHFEALALYGLAILCYAFDLGVDMISNSVGQGALGTEYFSF</sequence>
<feature type="transmembrane region" description="Helical" evidence="1">
    <location>
        <begin position="61"/>
        <end position="82"/>
    </location>
</feature>
<organism evidence="2 3">
    <name type="scientific">Alteromonas mediterranea</name>
    <dbReference type="NCBI Taxonomy" id="314275"/>
    <lineage>
        <taxon>Bacteria</taxon>
        <taxon>Pseudomonadati</taxon>
        <taxon>Pseudomonadota</taxon>
        <taxon>Gammaproteobacteria</taxon>
        <taxon>Alteromonadales</taxon>
        <taxon>Alteromonadaceae</taxon>
        <taxon>Alteromonas/Salinimonas group</taxon>
        <taxon>Alteromonas</taxon>
    </lineage>
</organism>
<keyword evidence="1" id="KW-1133">Transmembrane helix</keyword>
<feature type="transmembrane region" description="Helical" evidence="1">
    <location>
        <begin position="20"/>
        <end position="40"/>
    </location>
</feature>
<dbReference type="Proteomes" id="UP000061468">
    <property type="component" value="Plasmid pAMEDUM8_300"/>
</dbReference>
<feature type="transmembrane region" description="Helical" evidence="1">
    <location>
        <begin position="102"/>
        <end position="122"/>
    </location>
</feature>
<protein>
    <submittedName>
        <fullName evidence="2">Uncharacterized protein</fullName>
    </submittedName>
</protein>
<dbReference type="RefSeq" id="WP_015068615.1">
    <property type="nucleotide sequence ID" value="NZ_CAKMLI010000007.1"/>
</dbReference>
<reference evidence="2 3" key="1">
    <citation type="submission" date="2015-12" db="EMBL/GenBank/DDBJ databases">
        <title>Intraspecies pangenome expansion in the marine bacterium Alteromonas.</title>
        <authorList>
            <person name="Lopez-Perez M."/>
            <person name="Rodriguez-Valera F."/>
        </authorList>
    </citation>
    <scope>NUCLEOTIDE SEQUENCE [LARGE SCALE GENOMIC DNA]</scope>
    <source>
        <strain evidence="2 3">UM8</strain>
        <plasmid evidence="2 3">pAMEDUM8_300</plasmid>
    </source>
</reference>
<keyword evidence="1" id="KW-0472">Membrane</keyword>
<dbReference type="AlphaFoldDB" id="A0AAC9F7S3"/>
<name>A0AAC9F7S3_9ALTE</name>
<evidence type="ECO:0000256" key="1">
    <source>
        <dbReference type="SAM" id="Phobius"/>
    </source>
</evidence>
<keyword evidence="2" id="KW-0614">Plasmid</keyword>
<accession>A0AAC9F7S3</accession>
<feature type="transmembrane region" description="Helical" evidence="1">
    <location>
        <begin position="143"/>
        <end position="160"/>
    </location>
</feature>
<gene>
    <name evidence="2" type="ORF">AV942_20665</name>
</gene>
<keyword evidence="1" id="KW-0812">Transmembrane</keyword>
<evidence type="ECO:0000313" key="3">
    <source>
        <dbReference type="Proteomes" id="UP000061468"/>
    </source>
</evidence>
<evidence type="ECO:0000313" key="2">
    <source>
        <dbReference type="EMBL" id="AMJ80800.1"/>
    </source>
</evidence>